<protein>
    <submittedName>
        <fullName evidence="2">Uncharacterized protein</fullName>
    </submittedName>
</protein>
<feature type="region of interest" description="Disordered" evidence="1">
    <location>
        <begin position="1"/>
        <end position="38"/>
    </location>
</feature>
<evidence type="ECO:0000313" key="3">
    <source>
        <dbReference type="Proteomes" id="UP000036367"/>
    </source>
</evidence>
<proteinExistence type="predicted"/>
<organism evidence="2 3">
    <name type="scientific">Rhodopirellula islandica</name>
    <dbReference type="NCBI Taxonomy" id="595434"/>
    <lineage>
        <taxon>Bacteria</taxon>
        <taxon>Pseudomonadati</taxon>
        <taxon>Planctomycetota</taxon>
        <taxon>Planctomycetia</taxon>
        <taxon>Pirellulales</taxon>
        <taxon>Pirellulaceae</taxon>
        <taxon>Rhodopirellula</taxon>
    </lineage>
</organism>
<dbReference type="PATRIC" id="fig|595434.4.peg.2646"/>
<evidence type="ECO:0000313" key="2">
    <source>
        <dbReference type="EMBL" id="KLU05200.1"/>
    </source>
</evidence>
<comment type="caution">
    <text evidence="2">The sequence shown here is derived from an EMBL/GenBank/DDBJ whole genome shotgun (WGS) entry which is preliminary data.</text>
</comment>
<keyword evidence="3" id="KW-1185">Reference proteome</keyword>
<reference evidence="2" key="1">
    <citation type="submission" date="2015-05" db="EMBL/GenBank/DDBJ databases">
        <title>Permanent draft genome of Rhodopirellula islandicus K833.</title>
        <authorList>
            <person name="Kizina J."/>
            <person name="Richter M."/>
            <person name="Glockner F.O."/>
            <person name="Harder J."/>
        </authorList>
    </citation>
    <scope>NUCLEOTIDE SEQUENCE [LARGE SCALE GENOMIC DNA]</scope>
    <source>
        <strain evidence="2">K833</strain>
    </source>
</reference>
<dbReference type="Proteomes" id="UP000036367">
    <property type="component" value="Unassembled WGS sequence"/>
</dbReference>
<name>A0A0J1BF83_RHOIS</name>
<dbReference type="EMBL" id="LECT01000022">
    <property type="protein sequence ID" value="KLU05200.1"/>
    <property type="molecule type" value="Genomic_DNA"/>
</dbReference>
<gene>
    <name evidence="2" type="ORF">RISK_002776</name>
</gene>
<evidence type="ECO:0000256" key="1">
    <source>
        <dbReference type="SAM" id="MobiDB-lite"/>
    </source>
</evidence>
<dbReference type="AlphaFoldDB" id="A0A0J1BF83"/>
<sequence length="38" mass="4091">MANRADILTEAAANHPMQPSGEVGRFEVDDQPSPPADR</sequence>
<accession>A0A0J1BF83</accession>